<dbReference type="PANTHER" id="PTHR46086:SF17">
    <property type="entry name" value="ALPHA_BETA-HYDROLASES SUPERFAMILY PROTEIN"/>
    <property type="match status" value="1"/>
</dbReference>
<dbReference type="Proteomes" id="UP000554482">
    <property type="component" value="Unassembled WGS sequence"/>
</dbReference>
<dbReference type="EMBL" id="JABWDY010012508">
    <property type="protein sequence ID" value="KAF5199050.1"/>
    <property type="molecule type" value="Genomic_DNA"/>
</dbReference>
<accession>A0A7J6WR14</accession>
<evidence type="ECO:0000259" key="2">
    <source>
        <dbReference type="Pfam" id="PF01764"/>
    </source>
</evidence>
<evidence type="ECO:0000313" key="4">
    <source>
        <dbReference type="Proteomes" id="UP000554482"/>
    </source>
</evidence>
<dbReference type="Gene3D" id="3.40.50.1820">
    <property type="entry name" value="alpha/beta hydrolase"/>
    <property type="match status" value="1"/>
</dbReference>
<keyword evidence="1" id="KW-1133">Transmembrane helix</keyword>
<reference evidence="3 4" key="1">
    <citation type="submission" date="2020-06" db="EMBL/GenBank/DDBJ databases">
        <title>Transcriptomic and genomic resources for Thalictrum thalictroides and T. hernandezii: Facilitating candidate gene discovery in an emerging model plant lineage.</title>
        <authorList>
            <person name="Arias T."/>
            <person name="Riano-Pachon D.M."/>
            <person name="Di Stilio V.S."/>
        </authorList>
    </citation>
    <scope>NUCLEOTIDE SEQUENCE [LARGE SCALE GENOMIC DNA]</scope>
    <source>
        <strain evidence="4">cv. WT478/WT964</strain>
        <tissue evidence="3">Leaves</tissue>
    </source>
</reference>
<keyword evidence="1" id="KW-0812">Transmembrane</keyword>
<dbReference type="InterPro" id="IPR002921">
    <property type="entry name" value="Fungal_lipase-type"/>
</dbReference>
<protein>
    <submittedName>
        <fullName evidence="3">Alpha/beta-Hydrolases superfamily protein</fullName>
    </submittedName>
</protein>
<dbReference type="Pfam" id="PF01764">
    <property type="entry name" value="Lipase_3"/>
    <property type="match status" value="1"/>
</dbReference>
<dbReference type="CDD" id="cd00519">
    <property type="entry name" value="Lipase_3"/>
    <property type="match status" value="1"/>
</dbReference>
<dbReference type="InterPro" id="IPR044819">
    <property type="entry name" value="OBL-like"/>
</dbReference>
<keyword evidence="3" id="KW-0378">Hydrolase</keyword>
<keyword evidence="1" id="KW-0472">Membrane</keyword>
<keyword evidence="4" id="KW-1185">Reference proteome</keyword>
<name>A0A7J6WR14_THATH</name>
<organism evidence="3 4">
    <name type="scientific">Thalictrum thalictroides</name>
    <name type="common">Rue-anemone</name>
    <name type="synonym">Anemone thalictroides</name>
    <dbReference type="NCBI Taxonomy" id="46969"/>
    <lineage>
        <taxon>Eukaryota</taxon>
        <taxon>Viridiplantae</taxon>
        <taxon>Streptophyta</taxon>
        <taxon>Embryophyta</taxon>
        <taxon>Tracheophyta</taxon>
        <taxon>Spermatophyta</taxon>
        <taxon>Magnoliopsida</taxon>
        <taxon>Ranunculales</taxon>
        <taxon>Ranunculaceae</taxon>
        <taxon>Thalictroideae</taxon>
        <taxon>Thalictrum</taxon>
    </lineage>
</organism>
<dbReference type="AlphaFoldDB" id="A0A7J6WR14"/>
<gene>
    <name evidence="3" type="ORF">FRX31_011359</name>
</gene>
<dbReference type="PANTHER" id="PTHR46086">
    <property type="entry name" value="ALPHA/BETA-HYDROLASES SUPERFAMILY PROTEIN"/>
    <property type="match status" value="1"/>
</dbReference>
<dbReference type="InterPro" id="IPR029058">
    <property type="entry name" value="AB_hydrolase_fold"/>
</dbReference>
<sequence>MVSSSSSTSSDYVIYHPEKLRLSDIFSTLVFGTSLVGSELIETSSNISVNGTKVGNVGANFITVITWILQRIFIWLSGPLALLGLLVEFTLNLFSLNGGLLRLLHNLVTGSLVIPKRESADYRSILGHIDERTDLYKTSSILNHLPKEADPMDSVGEKNPLDLCMMAAKIVYENKAYVENVITNHWKMYFVDHYNFYNEYLKTDDTQAFICCDRKENAQLIIVSFRGTEPFNGKDWATDLDLSWMSMGEMGRVHVGFMKALGLQDEKDYQKGWPNNYAGSRKLAYYTIRKTLKTLLQQNKNARIIVTGHSLGGALAILFPSILVLHQEDDIMSSLLGVYTFGQPRVGDKDFGDYMKAQLNVIFKRYYRVVFRYDVVPRIPFDDPISQFAHFGGCVYYRSWYKGKMMKQEPDKNYFNILYIPSKYLNAWLDLFSAVFARIRPGKEFKESWVSISYRLIGLLIPGAASHSPRDYVNGARLARVTIQDGQTSYIPRDYVNGALLANVTSKDEEVMKEEPDKNYFNPLYIPSKYLNAWLDLFRAVSAGITPGKDFKENPVSIRYRLIGLLVPRVASHSPRDYVNCVRLARVTIKDEAASHRSRGYVNCALQAKGTLKDEEKVECISV</sequence>
<evidence type="ECO:0000313" key="3">
    <source>
        <dbReference type="EMBL" id="KAF5199050.1"/>
    </source>
</evidence>
<dbReference type="OrthoDB" id="438440at2759"/>
<dbReference type="GO" id="GO:0004806">
    <property type="term" value="F:triacylglycerol lipase activity"/>
    <property type="evidence" value="ECO:0007669"/>
    <property type="project" value="InterPro"/>
</dbReference>
<feature type="domain" description="Fungal lipase-type" evidence="2">
    <location>
        <begin position="222"/>
        <end position="382"/>
    </location>
</feature>
<dbReference type="SUPFAM" id="SSF53474">
    <property type="entry name" value="alpha/beta-Hydrolases"/>
    <property type="match status" value="1"/>
</dbReference>
<feature type="transmembrane region" description="Helical" evidence="1">
    <location>
        <begin position="72"/>
        <end position="94"/>
    </location>
</feature>
<proteinExistence type="predicted"/>
<dbReference type="GO" id="GO:0006629">
    <property type="term" value="P:lipid metabolic process"/>
    <property type="evidence" value="ECO:0007669"/>
    <property type="project" value="InterPro"/>
</dbReference>
<comment type="caution">
    <text evidence="3">The sequence shown here is derived from an EMBL/GenBank/DDBJ whole genome shotgun (WGS) entry which is preliminary data.</text>
</comment>
<evidence type="ECO:0000256" key="1">
    <source>
        <dbReference type="SAM" id="Phobius"/>
    </source>
</evidence>